<dbReference type="STRING" id="1314674.A0A0D7BTH1"/>
<dbReference type="EMBL" id="KN880434">
    <property type="protein sequence ID" value="KIY73687.1"/>
    <property type="molecule type" value="Genomic_DNA"/>
</dbReference>
<gene>
    <name evidence="2" type="ORF">CYLTODRAFT_191091</name>
</gene>
<proteinExistence type="predicted"/>
<sequence length="221" mass="24127">MPPVANLASIHKLPKADKTALLASFVTEQKTNAQLYAEQGLAATSRSPLSHVSLHTAAPASVRPCGFDTPVLKVRHSKKNVPLRSPTKKRKQSLSLSKADDPPQAPQSSPMRPAPKRRKPPALPPAKKQKLKEVPDDDHAARLAKRAQRRKDTRAITRPIADEECNSDNAPNKTKGSSNKPRKKDKIPPGLALMHGFSAANVGKGRLTVRRVVWKNVADIR</sequence>
<organism evidence="2 3">
    <name type="scientific">Cylindrobasidium torrendii FP15055 ss-10</name>
    <dbReference type="NCBI Taxonomy" id="1314674"/>
    <lineage>
        <taxon>Eukaryota</taxon>
        <taxon>Fungi</taxon>
        <taxon>Dikarya</taxon>
        <taxon>Basidiomycota</taxon>
        <taxon>Agaricomycotina</taxon>
        <taxon>Agaricomycetes</taxon>
        <taxon>Agaricomycetidae</taxon>
        <taxon>Agaricales</taxon>
        <taxon>Marasmiineae</taxon>
        <taxon>Physalacriaceae</taxon>
        <taxon>Cylindrobasidium</taxon>
    </lineage>
</organism>
<dbReference type="AlphaFoldDB" id="A0A0D7BTH1"/>
<dbReference type="Proteomes" id="UP000054007">
    <property type="component" value="Unassembled WGS sequence"/>
</dbReference>
<feature type="compositionally biased region" description="Basic and acidic residues" evidence="1">
    <location>
        <begin position="131"/>
        <end position="141"/>
    </location>
</feature>
<feature type="compositionally biased region" description="Basic residues" evidence="1">
    <location>
        <begin position="76"/>
        <end position="92"/>
    </location>
</feature>
<feature type="region of interest" description="Disordered" evidence="1">
    <location>
        <begin position="76"/>
        <end position="191"/>
    </location>
</feature>
<accession>A0A0D7BTH1</accession>
<protein>
    <submittedName>
        <fullName evidence="2">Uncharacterized protein</fullName>
    </submittedName>
</protein>
<feature type="compositionally biased region" description="Polar residues" evidence="1">
    <location>
        <begin position="167"/>
        <end position="179"/>
    </location>
</feature>
<reference evidence="2 3" key="1">
    <citation type="journal article" date="2015" name="Fungal Genet. Biol.">
        <title>Evolution of novel wood decay mechanisms in Agaricales revealed by the genome sequences of Fistulina hepatica and Cylindrobasidium torrendii.</title>
        <authorList>
            <person name="Floudas D."/>
            <person name="Held B.W."/>
            <person name="Riley R."/>
            <person name="Nagy L.G."/>
            <person name="Koehler G."/>
            <person name="Ransdell A.S."/>
            <person name="Younus H."/>
            <person name="Chow J."/>
            <person name="Chiniquy J."/>
            <person name="Lipzen A."/>
            <person name="Tritt A."/>
            <person name="Sun H."/>
            <person name="Haridas S."/>
            <person name="LaButti K."/>
            <person name="Ohm R.A."/>
            <person name="Kues U."/>
            <person name="Blanchette R.A."/>
            <person name="Grigoriev I.V."/>
            <person name="Minto R.E."/>
            <person name="Hibbett D.S."/>
        </authorList>
    </citation>
    <scope>NUCLEOTIDE SEQUENCE [LARGE SCALE GENOMIC DNA]</scope>
    <source>
        <strain evidence="2 3">FP15055 ss-10</strain>
    </source>
</reference>
<dbReference type="OrthoDB" id="2537141at2759"/>
<evidence type="ECO:0000313" key="3">
    <source>
        <dbReference type="Proteomes" id="UP000054007"/>
    </source>
</evidence>
<keyword evidence="3" id="KW-1185">Reference proteome</keyword>
<evidence type="ECO:0000256" key="1">
    <source>
        <dbReference type="SAM" id="MobiDB-lite"/>
    </source>
</evidence>
<evidence type="ECO:0000313" key="2">
    <source>
        <dbReference type="EMBL" id="KIY73687.1"/>
    </source>
</evidence>
<feature type="compositionally biased region" description="Basic residues" evidence="1">
    <location>
        <begin position="142"/>
        <end position="152"/>
    </location>
</feature>
<name>A0A0D7BTH1_9AGAR</name>